<evidence type="ECO:0000313" key="3">
    <source>
        <dbReference type="Proteomes" id="UP001238088"/>
    </source>
</evidence>
<keyword evidence="1" id="KW-0812">Transmembrane</keyword>
<comment type="caution">
    <text evidence="2">The sequence shown here is derived from an EMBL/GenBank/DDBJ whole genome shotgun (WGS) entry which is preliminary data.</text>
</comment>
<sequence length="214" mass="25141">MNPFEKEFNFKNGFPKFEVDPDKNEEILNSILHYEKDSINHPKTQNKKWHSITKTSNIVLLAACFLIIFGALFGMIYYQSASLYKEDKILSDINVAIEKPRILLIPHYFEKSGIKDQKDAYLLLENYYSGSALNEIKEFWEVNNTKEVVYEKDIEGTIVEFSMGALNDAEDIRVEKIQNNNRRINYYDVHLKKEITLDCELVAKKWLIYAIRIQ</sequence>
<name>A0ABU0AI78_9BACI</name>
<evidence type="ECO:0000256" key="1">
    <source>
        <dbReference type="SAM" id="Phobius"/>
    </source>
</evidence>
<feature type="transmembrane region" description="Helical" evidence="1">
    <location>
        <begin position="58"/>
        <end position="78"/>
    </location>
</feature>
<dbReference type="Proteomes" id="UP001238088">
    <property type="component" value="Unassembled WGS sequence"/>
</dbReference>
<keyword evidence="3" id="KW-1185">Reference proteome</keyword>
<dbReference type="RefSeq" id="WP_307475794.1">
    <property type="nucleotide sequence ID" value="NZ_JAUSUB010000011.1"/>
</dbReference>
<accession>A0ABU0AI78</accession>
<dbReference type="EMBL" id="JAUSUB010000011">
    <property type="protein sequence ID" value="MDQ0270961.1"/>
    <property type="molecule type" value="Genomic_DNA"/>
</dbReference>
<reference evidence="2 3" key="1">
    <citation type="submission" date="2023-07" db="EMBL/GenBank/DDBJ databases">
        <title>Genomic Encyclopedia of Type Strains, Phase IV (KMG-IV): sequencing the most valuable type-strain genomes for metagenomic binning, comparative biology and taxonomic classification.</title>
        <authorList>
            <person name="Goeker M."/>
        </authorList>
    </citation>
    <scope>NUCLEOTIDE SEQUENCE [LARGE SCALE GENOMIC DNA]</scope>
    <source>
        <strain evidence="2 3">DSM 23494</strain>
    </source>
</reference>
<keyword evidence="1" id="KW-0472">Membrane</keyword>
<evidence type="ECO:0000313" key="2">
    <source>
        <dbReference type="EMBL" id="MDQ0270961.1"/>
    </source>
</evidence>
<organism evidence="2 3">
    <name type="scientific">Cytobacillus purgationiresistens</name>
    <dbReference type="NCBI Taxonomy" id="863449"/>
    <lineage>
        <taxon>Bacteria</taxon>
        <taxon>Bacillati</taxon>
        <taxon>Bacillota</taxon>
        <taxon>Bacilli</taxon>
        <taxon>Bacillales</taxon>
        <taxon>Bacillaceae</taxon>
        <taxon>Cytobacillus</taxon>
    </lineage>
</organism>
<proteinExistence type="predicted"/>
<protein>
    <submittedName>
        <fullName evidence="2">Uncharacterized protein</fullName>
    </submittedName>
</protein>
<keyword evidence="1" id="KW-1133">Transmembrane helix</keyword>
<gene>
    <name evidence="2" type="ORF">J2S17_002847</name>
</gene>